<dbReference type="RefSeq" id="WP_246158899.1">
    <property type="nucleotide sequence ID" value="NZ_BKAJ01000107.1"/>
</dbReference>
<evidence type="ECO:0000313" key="3">
    <source>
        <dbReference type="Proteomes" id="UP000321058"/>
    </source>
</evidence>
<name>A0A512NIB2_9HYPH</name>
<keyword evidence="3" id="KW-1185">Reference proteome</keyword>
<reference evidence="2 3" key="1">
    <citation type="submission" date="2019-07" db="EMBL/GenBank/DDBJ databases">
        <title>Whole genome shotgun sequence of Reyranella soli NBRC 108950.</title>
        <authorList>
            <person name="Hosoyama A."/>
            <person name="Uohara A."/>
            <person name="Ohji S."/>
            <person name="Ichikawa N."/>
        </authorList>
    </citation>
    <scope>NUCLEOTIDE SEQUENCE [LARGE SCALE GENOMIC DNA]</scope>
    <source>
        <strain evidence="2 3">NBRC 108950</strain>
    </source>
</reference>
<feature type="chain" id="PRO_5022222300" description="YncE family protein" evidence="1">
    <location>
        <begin position="22"/>
        <end position="329"/>
    </location>
</feature>
<dbReference type="EMBL" id="BKAJ01000107">
    <property type="protein sequence ID" value="GEP58688.1"/>
    <property type="molecule type" value="Genomic_DNA"/>
</dbReference>
<dbReference type="PANTHER" id="PTHR47197:SF3">
    <property type="entry name" value="DIHYDRO-HEME D1 DEHYDROGENASE"/>
    <property type="match status" value="1"/>
</dbReference>
<sequence>MRRLLIVAVLIGVLSAGPSLAGDPPPLALEAKIPLGTVKGRIDHMAVDPDHGLLYVAELGNDSVAVVDLAERDVAHRIGGLSEPQGVAYHAATGTLYVANAGDGSVRLFQAFDFTPLGRLALGADADNIRIDSWRNRIVVGYGKGALAVIDPASRRKIGEMPLDSHPESFQFDETGSRIFVNVPQADQIVGLDAVTGKKVTLFESAGANANFAMALDPDERRLVVAFRTPPRLVGFDTSAGKRQASVETCRDADDVFVDARRRRVYVSCGEGVIDVFGRDGKGYARIARIPTIAGARTSLFVPVRDRLYLAVRATLSEPAAIWVFRPVD</sequence>
<dbReference type="Proteomes" id="UP000321058">
    <property type="component" value="Unassembled WGS sequence"/>
</dbReference>
<proteinExistence type="predicted"/>
<gene>
    <name evidence="2" type="ORF">RSO01_58540</name>
</gene>
<dbReference type="PANTHER" id="PTHR47197">
    <property type="entry name" value="PROTEIN NIRF"/>
    <property type="match status" value="1"/>
</dbReference>
<feature type="signal peptide" evidence="1">
    <location>
        <begin position="1"/>
        <end position="21"/>
    </location>
</feature>
<dbReference type="AlphaFoldDB" id="A0A512NIB2"/>
<dbReference type="InterPro" id="IPR051200">
    <property type="entry name" value="Host-pathogen_enzymatic-act"/>
</dbReference>
<evidence type="ECO:0000313" key="2">
    <source>
        <dbReference type="EMBL" id="GEP58688.1"/>
    </source>
</evidence>
<keyword evidence="1" id="KW-0732">Signal</keyword>
<dbReference type="InterPro" id="IPR015943">
    <property type="entry name" value="WD40/YVTN_repeat-like_dom_sf"/>
</dbReference>
<dbReference type="InterPro" id="IPR011048">
    <property type="entry name" value="Haem_d1_sf"/>
</dbReference>
<comment type="caution">
    <text evidence="2">The sequence shown here is derived from an EMBL/GenBank/DDBJ whole genome shotgun (WGS) entry which is preliminary data.</text>
</comment>
<dbReference type="SUPFAM" id="SSF51004">
    <property type="entry name" value="C-terminal (heme d1) domain of cytochrome cd1-nitrite reductase"/>
    <property type="match status" value="1"/>
</dbReference>
<dbReference type="Gene3D" id="2.130.10.10">
    <property type="entry name" value="YVTN repeat-like/Quinoprotein amine dehydrogenase"/>
    <property type="match status" value="2"/>
</dbReference>
<organism evidence="2 3">
    <name type="scientific">Reyranella soli</name>
    <dbReference type="NCBI Taxonomy" id="1230389"/>
    <lineage>
        <taxon>Bacteria</taxon>
        <taxon>Pseudomonadati</taxon>
        <taxon>Pseudomonadota</taxon>
        <taxon>Alphaproteobacteria</taxon>
        <taxon>Hyphomicrobiales</taxon>
        <taxon>Reyranellaceae</taxon>
        <taxon>Reyranella</taxon>
    </lineage>
</organism>
<protein>
    <recommendedName>
        <fullName evidence="4">YncE family protein</fullName>
    </recommendedName>
</protein>
<evidence type="ECO:0000256" key="1">
    <source>
        <dbReference type="SAM" id="SignalP"/>
    </source>
</evidence>
<accession>A0A512NIB2</accession>
<evidence type="ECO:0008006" key="4">
    <source>
        <dbReference type="Google" id="ProtNLM"/>
    </source>
</evidence>